<dbReference type="Proteomes" id="UP001164746">
    <property type="component" value="Chromosome 11"/>
</dbReference>
<protein>
    <submittedName>
        <fullName evidence="2">Uncharacterized protein</fullName>
    </submittedName>
</protein>
<proteinExistence type="predicted"/>
<evidence type="ECO:0000256" key="1">
    <source>
        <dbReference type="SAM" id="MobiDB-lite"/>
    </source>
</evidence>
<dbReference type="EMBL" id="CP111022">
    <property type="protein sequence ID" value="WAR20588.1"/>
    <property type="molecule type" value="Genomic_DNA"/>
</dbReference>
<sequence>MSKKAMDDGHFSDDSLGSDISADSLDEQGDIRLTQSLPADFFSVDKSMSDDSLGEKSDTDVMSKSESAASLLKGQRITNLSKLSKSDVCCHDITAETLSTVDSKSAYLSIISNGQIDIASEGTDSESEDSVDDYPPFKLEHELCQTRPAPAMTGKKFKPFSGLEISKLSVVSLPNIDIVDGTELCEINSEVQDIDLEHSTCDLVDIPKDIYADNGGKMEKGHKMEEGENLTISSQGNRKEINEPYSELVSGEKDHHNGEIENRNIRTIIDENHNMLGRETSITNAENVVEFTKSDEQFTKNADQNSFHLLGEKETMKEGVEQLEQVHNANDPEENAISVNDINEVLASAKNEKQTNVVAEVLAAEMVTMPINNEGKQETISLTPESYLIVDDDKDIEVLDVSHENMMSNSIINRVSVNIAEDMVKDSNETENDDVRDNQKTYNDSIEFVRDASYIHKPESNQNDSNPDLQNCFLDNTNVTTKAETNGSCKIPPSSQSTELVSSPLKETPNVVRGSEVTKCATEGEAVELLQIPTSSMSTELTSNPLIETPNIDMGNDVTNIATKGEAVEIFQIPPSSMSTELTSNPLIETPNIDMGNEVTNIATKGEVVEILQIPPSSMSTELTSNPLIETPNVHMGSEVTKMAKKGEAVEILQIRPSLLSTEEEGSTLIEAPNVDIRNKVTKIVQKGEAVEILQIPTSSLSTEEGSSTLIETHDVNIGSNDTNVTTESELLESLKIQPSSQSTELANRSLKETSDFNIGSEVTTVTTKDEAVEIFQIPTNSLSTELVSSPLKETSDFNIGSEVTTVTTKDEAVEIFQIPTNSLSTELVRSPLTETRDVAVGTSTEFLDDLDDFSESQASDDSFIDPHEELQVLQEALEKLPSKPPSGPQLSTARRATRQRVMLRQSQRG</sequence>
<organism evidence="2 3">
    <name type="scientific">Mya arenaria</name>
    <name type="common">Soft-shell clam</name>
    <dbReference type="NCBI Taxonomy" id="6604"/>
    <lineage>
        <taxon>Eukaryota</taxon>
        <taxon>Metazoa</taxon>
        <taxon>Spiralia</taxon>
        <taxon>Lophotrochozoa</taxon>
        <taxon>Mollusca</taxon>
        <taxon>Bivalvia</taxon>
        <taxon>Autobranchia</taxon>
        <taxon>Heteroconchia</taxon>
        <taxon>Euheterodonta</taxon>
        <taxon>Imparidentia</taxon>
        <taxon>Neoheterodontei</taxon>
        <taxon>Myida</taxon>
        <taxon>Myoidea</taxon>
        <taxon>Myidae</taxon>
        <taxon>Mya</taxon>
    </lineage>
</organism>
<feature type="region of interest" description="Disordered" evidence="1">
    <location>
        <begin position="484"/>
        <end position="507"/>
    </location>
</feature>
<keyword evidence="3" id="KW-1185">Reference proteome</keyword>
<evidence type="ECO:0000313" key="3">
    <source>
        <dbReference type="Proteomes" id="UP001164746"/>
    </source>
</evidence>
<accession>A0ABY7FIR8</accession>
<name>A0ABY7FIR8_MYAAR</name>
<feature type="non-terminal residue" evidence="2">
    <location>
        <position position="1"/>
    </location>
</feature>
<feature type="region of interest" description="Disordered" evidence="1">
    <location>
        <begin position="879"/>
        <end position="910"/>
    </location>
</feature>
<feature type="compositionally biased region" description="Polar residues" evidence="1">
    <location>
        <begin position="484"/>
        <end position="501"/>
    </location>
</feature>
<reference evidence="2" key="1">
    <citation type="submission" date="2022-11" db="EMBL/GenBank/DDBJ databases">
        <title>Centuries of genome instability and evolution in soft-shell clam transmissible cancer (bioRxiv).</title>
        <authorList>
            <person name="Hart S.F.M."/>
            <person name="Yonemitsu M.A."/>
            <person name="Giersch R.M."/>
            <person name="Beal B.F."/>
            <person name="Arriagada G."/>
            <person name="Davis B.W."/>
            <person name="Ostrander E.A."/>
            <person name="Goff S.P."/>
            <person name="Metzger M.J."/>
        </authorList>
    </citation>
    <scope>NUCLEOTIDE SEQUENCE</scope>
    <source>
        <strain evidence="2">MELC-2E11</strain>
        <tissue evidence="2">Siphon/mantle</tissue>
    </source>
</reference>
<feature type="region of interest" description="Disordered" evidence="1">
    <location>
        <begin position="1"/>
        <end position="29"/>
    </location>
</feature>
<feature type="compositionally biased region" description="Basic and acidic residues" evidence="1">
    <location>
        <begin position="1"/>
        <end position="13"/>
    </location>
</feature>
<evidence type="ECO:0000313" key="2">
    <source>
        <dbReference type="EMBL" id="WAR20588.1"/>
    </source>
</evidence>
<gene>
    <name evidence="2" type="ORF">MAR_002426</name>
</gene>